<organism evidence="3 4">
    <name type="scientific">Deinandra increscens subsp. villosa</name>
    <dbReference type="NCBI Taxonomy" id="3103831"/>
    <lineage>
        <taxon>Eukaryota</taxon>
        <taxon>Viridiplantae</taxon>
        <taxon>Streptophyta</taxon>
        <taxon>Embryophyta</taxon>
        <taxon>Tracheophyta</taxon>
        <taxon>Spermatophyta</taxon>
        <taxon>Magnoliopsida</taxon>
        <taxon>eudicotyledons</taxon>
        <taxon>Gunneridae</taxon>
        <taxon>Pentapetalae</taxon>
        <taxon>asterids</taxon>
        <taxon>campanulids</taxon>
        <taxon>Asterales</taxon>
        <taxon>Asteraceae</taxon>
        <taxon>Asteroideae</taxon>
        <taxon>Heliantheae alliance</taxon>
        <taxon>Madieae</taxon>
        <taxon>Madiinae</taxon>
        <taxon>Deinandra</taxon>
    </lineage>
</organism>
<proteinExistence type="predicted"/>
<dbReference type="Proteomes" id="UP001408789">
    <property type="component" value="Unassembled WGS sequence"/>
</dbReference>
<dbReference type="AlphaFoldDB" id="A0AAP0DR19"/>
<feature type="compositionally biased region" description="Polar residues" evidence="1">
    <location>
        <begin position="379"/>
        <end position="389"/>
    </location>
</feature>
<feature type="region of interest" description="Disordered" evidence="1">
    <location>
        <begin position="364"/>
        <end position="389"/>
    </location>
</feature>
<evidence type="ECO:0000256" key="1">
    <source>
        <dbReference type="SAM" id="MobiDB-lite"/>
    </source>
</evidence>
<sequence>MTIDKSWIEIRNRKDPAFRAGLDSFIERCKAVANSQGEAYCPCKRCMNRNLLIPSDIFRHIYMFGFFEYYDFWDKHGEERTLPAESIPYYFPETAGASETSNINDEMFDVVDDLRGERNTYEEENNEEDVYEFDELCEELNKELYPGTMLTMIMLVAIVAALMTDVSSRYHGGDNDDDGRSPGERPHMIASQCQASSKKKKKKKGRGENANYELEKAFKRNKNRPLPLYYQGEGDSFRIVGEYYSLYTRKLSSEVKARADFHHPAWTNVPDTVKIAIYSTLQHYFDFQSFQGSRDWAKVKQRVDKECASRYKDRKHKMKVWFDSNGGVNNLAHSRTLPYKKMDLDKWQLITDTLWSDPRRIRQAQANSQNRAKHRYESSHGSSSFAQQL</sequence>
<protein>
    <recommendedName>
        <fullName evidence="2">Transposase-associated domain-containing protein</fullName>
    </recommendedName>
</protein>
<dbReference type="EMBL" id="JBCNJP010000003">
    <property type="protein sequence ID" value="KAK9079416.1"/>
    <property type="molecule type" value="Genomic_DNA"/>
</dbReference>
<feature type="compositionally biased region" description="Basic and acidic residues" evidence="1">
    <location>
        <begin position="172"/>
        <end position="187"/>
    </location>
</feature>
<keyword evidence="4" id="KW-1185">Reference proteome</keyword>
<feature type="domain" description="Transposase-associated" evidence="2">
    <location>
        <begin position="5"/>
        <end position="78"/>
    </location>
</feature>
<accession>A0AAP0DR19</accession>
<comment type="caution">
    <text evidence="3">The sequence shown here is derived from an EMBL/GenBank/DDBJ whole genome shotgun (WGS) entry which is preliminary data.</text>
</comment>
<reference evidence="3 4" key="1">
    <citation type="submission" date="2024-04" db="EMBL/GenBank/DDBJ databases">
        <title>The reference genome of an endangered Asteraceae, Deinandra increscens subsp. villosa, native to the Central Coast of California.</title>
        <authorList>
            <person name="Guilliams M."/>
            <person name="Hasenstab-Lehman K."/>
            <person name="Meyer R."/>
            <person name="Mcevoy S."/>
        </authorList>
    </citation>
    <scope>NUCLEOTIDE SEQUENCE [LARGE SCALE GENOMIC DNA]</scope>
    <source>
        <tissue evidence="3">Leaf</tissue>
    </source>
</reference>
<gene>
    <name evidence="3" type="ORF">SSX86_001087</name>
</gene>
<name>A0AAP0DR19_9ASTR</name>
<dbReference type="InterPro" id="IPR029480">
    <property type="entry name" value="Transpos_assoc"/>
</dbReference>
<feature type="region of interest" description="Disordered" evidence="1">
    <location>
        <begin position="172"/>
        <end position="209"/>
    </location>
</feature>
<evidence type="ECO:0000313" key="4">
    <source>
        <dbReference type="Proteomes" id="UP001408789"/>
    </source>
</evidence>
<dbReference type="Pfam" id="PF13963">
    <property type="entry name" value="Transpos_assoc"/>
    <property type="match status" value="1"/>
</dbReference>
<evidence type="ECO:0000259" key="2">
    <source>
        <dbReference type="Pfam" id="PF13963"/>
    </source>
</evidence>
<evidence type="ECO:0000313" key="3">
    <source>
        <dbReference type="EMBL" id="KAK9079416.1"/>
    </source>
</evidence>